<dbReference type="Proteomes" id="UP000095286">
    <property type="component" value="Unplaced"/>
</dbReference>
<proteinExistence type="predicted"/>
<organism evidence="1 2">
    <name type="scientific">Rhabditophanes sp. KR3021</name>
    <dbReference type="NCBI Taxonomy" id="114890"/>
    <lineage>
        <taxon>Eukaryota</taxon>
        <taxon>Metazoa</taxon>
        <taxon>Ecdysozoa</taxon>
        <taxon>Nematoda</taxon>
        <taxon>Chromadorea</taxon>
        <taxon>Rhabditida</taxon>
        <taxon>Tylenchina</taxon>
        <taxon>Panagrolaimomorpha</taxon>
        <taxon>Strongyloidoidea</taxon>
        <taxon>Alloionematidae</taxon>
        <taxon>Rhabditophanes</taxon>
    </lineage>
</organism>
<evidence type="ECO:0000313" key="2">
    <source>
        <dbReference type="WBParaSite" id="RSKR_0000197900.1"/>
    </source>
</evidence>
<sequence length="340" mass="37627">MDLLNLKTSGSVPPAGPATNSTSSATHDNASKSSTTSKEESGSKSMGTSYHGSISASNSNSNLASKSVGSVPSQPAPSPMNVATQDSNSMPYNSQMPQQGSANPQLSGFNNHPQNTPYNQSTGNLPMNSQQQQAHYQNTMQMRGNVGGMQGNMPLNQQSHQMQRQKSQSGFAPQRPGMTPQQLQQQQQQQQQQMLMRNQTGGPNIPYNQPNMQQQMGRPANQQVFDTSPENMQKMAHVHDRIKKAGTEEEKERIFAELKVNPSMMSQYLMYTEHEKKQNSYAGGRSMQPGPGNQPNWNAQVNQRMPMNHGQQPPQHNPGQYQQNMNNSQWQGQNYHNRGN</sequence>
<name>A0AC35TLI7_9BILA</name>
<reference evidence="2" key="1">
    <citation type="submission" date="2016-11" db="UniProtKB">
        <authorList>
            <consortium name="WormBaseParasite"/>
        </authorList>
    </citation>
    <scope>IDENTIFICATION</scope>
    <source>
        <strain evidence="2">KR3021</strain>
    </source>
</reference>
<protein>
    <submittedName>
        <fullName evidence="2">Glutenin, low molecular weight subunit</fullName>
    </submittedName>
</protein>
<evidence type="ECO:0000313" key="1">
    <source>
        <dbReference type="Proteomes" id="UP000095286"/>
    </source>
</evidence>
<accession>A0AC35TLI7</accession>
<dbReference type="WBParaSite" id="RSKR_0000197900.1">
    <property type="protein sequence ID" value="RSKR_0000197900.1"/>
    <property type="gene ID" value="RSKR_0000197900"/>
</dbReference>